<feature type="transmembrane region" description="Helical" evidence="6">
    <location>
        <begin position="364"/>
        <end position="383"/>
    </location>
</feature>
<feature type="transmembrane region" description="Helical" evidence="6">
    <location>
        <begin position="260"/>
        <end position="282"/>
    </location>
</feature>
<dbReference type="Proteomes" id="UP001295794">
    <property type="component" value="Unassembled WGS sequence"/>
</dbReference>
<feature type="compositionally biased region" description="Basic and acidic residues" evidence="5">
    <location>
        <begin position="1"/>
        <end position="20"/>
    </location>
</feature>
<feature type="transmembrane region" description="Helical" evidence="6">
    <location>
        <begin position="107"/>
        <end position="125"/>
    </location>
</feature>
<comment type="caution">
    <text evidence="8">The sequence shown here is derived from an EMBL/GenBank/DDBJ whole genome shotgun (WGS) entry which is preliminary data.</text>
</comment>
<dbReference type="EMBL" id="CAVNYO010000022">
    <property type="protein sequence ID" value="CAK5262653.1"/>
    <property type="molecule type" value="Genomic_DNA"/>
</dbReference>
<dbReference type="SUPFAM" id="SSF103473">
    <property type="entry name" value="MFS general substrate transporter"/>
    <property type="match status" value="1"/>
</dbReference>
<feature type="domain" description="Major facilitator superfamily (MFS) profile" evidence="7">
    <location>
        <begin position="41"/>
        <end position="549"/>
    </location>
</feature>
<comment type="subcellular location">
    <subcellularLocation>
        <location evidence="1">Membrane</location>
        <topology evidence="1">Multi-pass membrane protein</topology>
    </subcellularLocation>
</comment>
<dbReference type="InterPro" id="IPR011701">
    <property type="entry name" value="MFS"/>
</dbReference>
<reference evidence="8" key="1">
    <citation type="submission" date="2023-11" db="EMBL/GenBank/DDBJ databases">
        <authorList>
            <person name="De Vega J J."/>
            <person name="De Vega J J."/>
        </authorList>
    </citation>
    <scope>NUCLEOTIDE SEQUENCE</scope>
</reference>
<feature type="transmembrane region" description="Helical" evidence="6">
    <location>
        <begin position="452"/>
        <end position="474"/>
    </location>
</feature>
<keyword evidence="9" id="KW-1185">Reference proteome</keyword>
<feature type="transmembrane region" description="Helical" evidence="6">
    <location>
        <begin position="525"/>
        <end position="543"/>
    </location>
</feature>
<dbReference type="PROSITE" id="PS50850">
    <property type="entry name" value="MFS"/>
    <property type="match status" value="1"/>
</dbReference>
<dbReference type="PRINTS" id="PR01036">
    <property type="entry name" value="TCRTETB"/>
</dbReference>
<keyword evidence="2 6" id="KW-0812">Transmembrane</keyword>
<name>A0AAD2GUD6_9AGAR</name>
<evidence type="ECO:0000256" key="1">
    <source>
        <dbReference type="ARBA" id="ARBA00004141"/>
    </source>
</evidence>
<feature type="transmembrane region" description="Helical" evidence="6">
    <location>
        <begin position="37"/>
        <end position="70"/>
    </location>
</feature>
<evidence type="ECO:0000256" key="3">
    <source>
        <dbReference type="ARBA" id="ARBA00022989"/>
    </source>
</evidence>
<keyword evidence="4 6" id="KW-0472">Membrane</keyword>
<evidence type="ECO:0000313" key="9">
    <source>
        <dbReference type="Proteomes" id="UP001295794"/>
    </source>
</evidence>
<dbReference type="GO" id="GO:0022857">
    <property type="term" value="F:transmembrane transporter activity"/>
    <property type="evidence" value="ECO:0007669"/>
    <property type="project" value="InterPro"/>
</dbReference>
<protein>
    <recommendedName>
        <fullName evidence="7">Major facilitator superfamily (MFS) profile domain-containing protein</fullName>
    </recommendedName>
</protein>
<evidence type="ECO:0000256" key="4">
    <source>
        <dbReference type="ARBA" id="ARBA00023136"/>
    </source>
</evidence>
<keyword evidence="3 6" id="KW-1133">Transmembrane helix</keyword>
<gene>
    <name evidence="8" type="ORF">MYCIT1_LOCUS1544</name>
</gene>
<feature type="transmembrane region" description="Helical" evidence="6">
    <location>
        <begin position="390"/>
        <end position="408"/>
    </location>
</feature>
<dbReference type="InterPro" id="IPR036259">
    <property type="entry name" value="MFS_trans_sf"/>
</dbReference>
<dbReference type="GO" id="GO:0005886">
    <property type="term" value="C:plasma membrane"/>
    <property type="evidence" value="ECO:0007669"/>
    <property type="project" value="TreeGrafter"/>
</dbReference>
<feature type="transmembrane region" description="Helical" evidence="6">
    <location>
        <begin position="197"/>
        <end position="217"/>
    </location>
</feature>
<feature type="transmembrane region" description="Helical" evidence="6">
    <location>
        <begin position="326"/>
        <end position="344"/>
    </location>
</feature>
<dbReference type="InterPro" id="IPR020846">
    <property type="entry name" value="MFS_dom"/>
</dbReference>
<evidence type="ECO:0000259" key="7">
    <source>
        <dbReference type="PROSITE" id="PS50850"/>
    </source>
</evidence>
<accession>A0AAD2GUD6</accession>
<dbReference type="PANTHER" id="PTHR23501:SF102">
    <property type="entry name" value="DRUG TRANSPORTER, PUTATIVE (AFU_ORTHOLOGUE AFUA_3G08530)-RELATED"/>
    <property type="match status" value="1"/>
</dbReference>
<evidence type="ECO:0000313" key="8">
    <source>
        <dbReference type="EMBL" id="CAK5262653.1"/>
    </source>
</evidence>
<proteinExistence type="predicted"/>
<organism evidence="8 9">
    <name type="scientific">Mycena citricolor</name>
    <dbReference type="NCBI Taxonomy" id="2018698"/>
    <lineage>
        <taxon>Eukaryota</taxon>
        <taxon>Fungi</taxon>
        <taxon>Dikarya</taxon>
        <taxon>Basidiomycota</taxon>
        <taxon>Agaricomycotina</taxon>
        <taxon>Agaricomycetes</taxon>
        <taxon>Agaricomycetidae</taxon>
        <taxon>Agaricales</taxon>
        <taxon>Marasmiineae</taxon>
        <taxon>Mycenaceae</taxon>
        <taxon>Mycena</taxon>
    </lineage>
</organism>
<evidence type="ECO:0000256" key="6">
    <source>
        <dbReference type="SAM" id="Phobius"/>
    </source>
</evidence>
<evidence type="ECO:0000256" key="5">
    <source>
        <dbReference type="SAM" id="MobiDB-lite"/>
    </source>
</evidence>
<dbReference type="PANTHER" id="PTHR23501">
    <property type="entry name" value="MAJOR FACILITATOR SUPERFAMILY"/>
    <property type="match status" value="1"/>
</dbReference>
<feature type="transmembrane region" description="Helical" evidence="6">
    <location>
        <begin position="420"/>
        <end position="440"/>
    </location>
</feature>
<feature type="region of interest" description="Disordered" evidence="5">
    <location>
        <begin position="1"/>
        <end position="28"/>
    </location>
</feature>
<dbReference type="AlphaFoldDB" id="A0AAD2GUD6"/>
<sequence>MTVMRDSADAMKAKDDESAEKSAQTSTSAAPAHKSRAFYMSFVAIMVTSFLSALDLTAVGTALPTISVALKDSKGEFTWVGSAYALSSTAFIPLSGSLADAFGRRPVLLLSIGFFFLGSAIAGAAQNMSMMIAARTIQGIGGGGILNLTEVLMADLVPLAERGLYQGLDGLVWSFASCIGPPIGGALATHNKKAWRWLFFLNLPLSGLAFILVMIFLRVKTPPGTVKEKLTKVDWMRRECDGRRRLWACHHSTHVGRNPVLLAVCSGAVAVDPGGIILGLVLRLRSYCAIETHHSTRRDRQSNVLEWVIEHSSAQYREHGQVDDRLMQWVYCMLTSTTAIIYYLPVFFQACFGASPIRSAVDFLPGALLTAPFALIAGLVITVAKRYREVNWAGWVFMIVGFGLTSTLKATASTGQWVGFQAIAAIGIGLIFSGPVFPILAPLHPDRAGSALALFGFTRAFFQTWGIAIAGSILQNELSRRLPPAFIAQFPPHFEIAYSAIPAIGLLEEPLRSEVRAAFAGSMDVIWRVMIGVCGLGLLFALFMKEVPMSTDVDERYALQEGGGPAVEIAT</sequence>
<feature type="transmembrane region" description="Helical" evidence="6">
    <location>
        <begin position="77"/>
        <end position="95"/>
    </location>
</feature>
<dbReference type="Pfam" id="PF07690">
    <property type="entry name" value="MFS_1"/>
    <property type="match status" value="1"/>
</dbReference>
<evidence type="ECO:0000256" key="2">
    <source>
        <dbReference type="ARBA" id="ARBA00022692"/>
    </source>
</evidence>
<dbReference type="Gene3D" id="1.20.1720.10">
    <property type="entry name" value="Multidrug resistance protein D"/>
    <property type="match status" value="2"/>
</dbReference>